<dbReference type="AlphaFoldDB" id="A0A8R1ECF5"/>
<proteinExistence type="predicted"/>
<protein>
    <submittedName>
        <fullName evidence="1">Uncharacterized protein</fullName>
    </submittedName>
</protein>
<reference evidence="2" key="1">
    <citation type="submission" date="2010-08" db="EMBL/GenBank/DDBJ databases">
        <authorList>
            <consortium name="Caenorhabditis japonica Sequencing Consortium"/>
            <person name="Wilson R.K."/>
        </authorList>
    </citation>
    <scope>NUCLEOTIDE SEQUENCE [LARGE SCALE GENOMIC DNA]</scope>
    <source>
        <strain evidence="2">DF5081</strain>
    </source>
</reference>
<reference evidence="1" key="2">
    <citation type="submission" date="2022-06" db="UniProtKB">
        <authorList>
            <consortium name="EnsemblMetazoa"/>
        </authorList>
    </citation>
    <scope>IDENTIFICATION</scope>
    <source>
        <strain evidence="1">DF5081</strain>
    </source>
</reference>
<evidence type="ECO:0000313" key="2">
    <source>
        <dbReference type="Proteomes" id="UP000005237"/>
    </source>
</evidence>
<evidence type="ECO:0000313" key="1">
    <source>
        <dbReference type="EnsemblMetazoa" id="CJA32165.1"/>
    </source>
</evidence>
<dbReference type="EnsemblMetazoa" id="CJA32165.1">
    <property type="protein sequence ID" value="CJA32165.1"/>
    <property type="gene ID" value="WBGene00208012"/>
</dbReference>
<organism evidence="1 2">
    <name type="scientific">Caenorhabditis japonica</name>
    <dbReference type="NCBI Taxonomy" id="281687"/>
    <lineage>
        <taxon>Eukaryota</taxon>
        <taxon>Metazoa</taxon>
        <taxon>Ecdysozoa</taxon>
        <taxon>Nematoda</taxon>
        <taxon>Chromadorea</taxon>
        <taxon>Rhabditida</taxon>
        <taxon>Rhabditina</taxon>
        <taxon>Rhabditomorpha</taxon>
        <taxon>Rhabditoidea</taxon>
        <taxon>Rhabditidae</taxon>
        <taxon>Peloderinae</taxon>
        <taxon>Caenorhabditis</taxon>
    </lineage>
</organism>
<name>A0A8R1ECF5_CAEJA</name>
<keyword evidence="2" id="KW-1185">Reference proteome</keyword>
<sequence length="113" mass="12870">MNRVSLENGKTQDLEKLRKKKDIARENCDKIFSEGTNGVNKNTYGSRKSRANGELKIANGRYKAERLQTSICQTLSKINTLNNIIRKLKRNFGHLQLDELVVDNVGSENYEPS</sequence>
<dbReference type="Proteomes" id="UP000005237">
    <property type="component" value="Unassembled WGS sequence"/>
</dbReference>
<accession>A0A8R1ECF5</accession>